<evidence type="ECO:0000259" key="10">
    <source>
        <dbReference type="Pfam" id="PF24762"/>
    </source>
</evidence>
<keyword evidence="12" id="KW-1185">Reference proteome</keyword>
<dbReference type="InterPro" id="IPR036322">
    <property type="entry name" value="WD40_repeat_dom_sf"/>
</dbReference>
<dbReference type="Proteomes" id="UP001472866">
    <property type="component" value="Chromosome 02"/>
</dbReference>
<comment type="similarity">
    <text evidence="8">Belongs to the IFT172 family.</text>
</comment>
<evidence type="ECO:0000256" key="6">
    <source>
        <dbReference type="ARBA" id="ARBA00023069"/>
    </source>
</evidence>
<dbReference type="InterPro" id="IPR056157">
    <property type="entry name" value="TPR_IFT80_172_dom"/>
</dbReference>
<dbReference type="SMART" id="SM00320">
    <property type="entry name" value="WD40"/>
    <property type="match status" value="7"/>
</dbReference>
<dbReference type="SUPFAM" id="SSF48452">
    <property type="entry name" value="TPR-like"/>
    <property type="match status" value="2"/>
</dbReference>
<evidence type="ECO:0000313" key="12">
    <source>
        <dbReference type="Proteomes" id="UP001472866"/>
    </source>
</evidence>
<dbReference type="InterPro" id="IPR001680">
    <property type="entry name" value="WD40_rpt"/>
</dbReference>
<proteinExistence type="inferred from homology"/>
<gene>
    <name evidence="11" type="ORF">HKI87_02g17360</name>
</gene>
<dbReference type="GO" id="GO:0036064">
    <property type="term" value="C:ciliary basal body"/>
    <property type="evidence" value="ECO:0007669"/>
    <property type="project" value="TreeGrafter"/>
</dbReference>
<dbReference type="PANTHER" id="PTHR15722:SF2">
    <property type="entry name" value="INTRAFLAGELLAR TRANSPORT PROTEIN 172 HOMOLOG"/>
    <property type="match status" value="1"/>
</dbReference>
<dbReference type="InterPro" id="IPR011990">
    <property type="entry name" value="TPR-like_helical_dom_sf"/>
</dbReference>
<comment type="subcellular location">
    <subcellularLocation>
        <location evidence="1">Cell projection</location>
        <location evidence="1">Cilium</location>
    </subcellularLocation>
</comment>
<dbReference type="GO" id="GO:0030992">
    <property type="term" value="C:intraciliary transport particle B"/>
    <property type="evidence" value="ECO:0007669"/>
    <property type="project" value="TreeGrafter"/>
</dbReference>
<evidence type="ECO:0000259" key="9">
    <source>
        <dbReference type="Pfam" id="PF23387"/>
    </source>
</evidence>
<keyword evidence="2" id="KW-0217">Developmental protein</keyword>
<dbReference type="InterPro" id="IPR056168">
    <property type="entry name" value="TPR_IF140/IFT172/WDR19"/>
</dbReference>
<keyword evidence="3" id="KW-0853">WD repeat</keyword>
<dbReference type="EMBL" id="CP151502">
    <property type="protein sequence ID" value="WZN60207.1"/>
    <property type="molecule type" value="Genomic_DNA"/>
</dbReference>
<evidence type="ECO:0000256" key="1">
    <source>
        <dbReference type="ARBA" id="ARBA00004138"/>
    </source>
</evidence>
<reference evidence="11 12" key="1">
    <citation type="submission" date="2024-03" db="EMBL/GenBank/DDBJ databases">
        <title>Complete genome sequence of the green alga Chloropicon roscoffensis RCC1871.</title>
        <authorList>
            <person name="Lemieux C."/>
            <person name="Pombert J.-F."/>
            <person name="Otis C."/>
            <person name="Turmel M."/>
        </authorList>
    </citation>
    <scope>NUCLEOTIDE SEQUENCE [LARGE SCALE GENOMIC DNA]</scope>
    <source>
        <strain evidence="11 12">RCC1871</strain>
    </source>
</reference>
<evidence type="ECO:0000256" key="4">
    <source>
        <dbReference type="ARBA" id="ARBA00022737"/>
    </source>
</evidence>
<feature type="domain" description="IFT80/172/WDR35 TPR" evidence="9">
    <location>
        <begin position="592"/>
        <end position="698"/>
    </location>
</feature>
<dbReference type="PANTHER" id="PTHR15722">
    <property type="entry name" value="IFT140/172-RELATED"/>
    <property type="match status" value="1"/>
</dbReference>
<keyword evidence="5" id="KW-0802">TPR repeat</keyword>
<dbReference type="SUPFAM" id="SSF50978">
    <property type="entry name" value="WD40 repeat-like"/>
    <property type="match status" value="2"/>
</dbReference>
<dbReference type="Gene3D" id="1.25.40.470">
    <property type="match status" value="3"/>
</dbReference>
<accession>A0AAX4P1P8</accession>
<sequence>MAVSGQDKVVYVYDENGERKDKFSTKPGDAAAKVAYQVQGMAFSPDSTKLAIAQSDSIVFVYKLGADWGEKKSICNKFAQSSGVTSLCWPGRRHQECAFGLVDGKVRLGQLRNNKSATLYEHPDSSAVVSLTSAVRGNAVLSGHLDGSLYFFSFDGNGTQGKLAQHPCVPTAIAWGESIVVAGGDYKVVFYDAAGNTLQFFDHSGDEDLHEFSSASFNPTGDTVVVGSYDRFYTYRLNRQRGLWEEHGSKTVGNMYTVTRMAWKPDGSKLSVGGLCGSVDLYDACIKRIKYKGKFEFTYVSLSQVIVKRLSTGTRIALTSSFGLEILKINIKDDRYLTAYTAETLLLGDMESCKLSEIPWRGGSGNERFIFDNPTVCMVYNAGELNMVEYGKNDILGVCRTEHISPHLISVRLNESAAQYKRTIAYLIDLQTVCVLDLNTGVTLATIQHEHKVDWLELNPQGTHLLFRNKKCRLHLYKVETQQLTTMLEFCKYAQWVPDSDVVVAQGRDTLCVWYAIDTPEKVTTFPIKGDVEDIERSEGRTEVIVDEGMSQVSYALDEALIGFGYAIQRKDYQKAIGILSPLQLTGETQTMWQQLSALALQEQQFEIAEQCYAILGNVAKSRYLHKVNKLLKENKDPDDDGKGSEFLVKVQLAALNQQWQTCESLYLDQGKFDDAIQMYTDIHKWQEALSLSERTNHPEHDSLKENFYQFLLQTGQEIEAGDFKEREGDYLAAINIYLNGDAPTRAANAFRKMYNGRFPGQYDQGVFENILEGLQRLRLHEKVGQFLEHFGHFDRALDAYCKGHAYKRATELCRREFPSEVVRLEEEWGDWLVRQRQADAAVSHFIEAGQAKKAIEAALHSRQWARVAEIAYSLDRETAKDYYYRIAKHYEQARNYAEAEKYFVQASVPQEAVDMYASANHWEAAHRIAAGYMSKQEVQELYAKRGRELEHNTKFKEAEKMYLASKAPELAIEMYKRNDMFEQMIRLVSVYRKEDLADTHRRLAEEREAEGMLKQAEHHFVEGKFWKNAVQMYRARGMWDDAIRVAKLHGGSSASKQVAFAWAVHLGGDEGTKLLQKFGLVEQAIDYALENGAFEHAFDLAHNSRTTQKLLEVHLKYAMYLEDEGRFKEAEDEFLKAEKPREAIDMYLHQHEWGSAMRVAENHDTHSVPEIFVANGRVLAEQKDFGNAEQMFLKGKDPELAMQMYREAGLWEDAIRVAEVHAPNRVSELQRELKSSVMSKQNPGADLQSLVQQGQMLERSGQFLEAIETYLEVPADASPDPNRLEELWIQAVKLAQDHVPQKSYEVVDIVAGRLTEISRPERACDMYMACGLWNKALGLASTVGPDLVDYVEHHKRAQDAGQDLRAELVQRPAGQGAMMMGGGGAGAGGMGGGGDLYGQLELHLGREDWAKVEEIASNAGDPALVTSVAAQYAQTKLQQGLSGDAAFILSKFECNAEDLDLLELYKQVSLEVLASTRHDERGEAGLFALLSKVTSGAGQALDQGAREEFTRLLEAAHYTKLMGECRGAGLHQLAAKQATSLLRYIGAIPADKAFYEAGTCMREAGELNMAFVFLNRYLDLTEAMDEAAEQTGDQVLDNGDFVNTDIPYDFHLPSGHFLDEQRREEVRDWVLTVSMDQQVDQSLSLRTCANCGVETYEASLKCHACSSPVEACVVTGYPIPLGEKVSPTGQPARKEDWNTYILKFKKCPWTGTSQNPIY</sequence>
<evidence type="ECO:0000256" key="8">
    <source>
        <dbReference type="ARBA" id="ARBA00038130"/>
    </source>
</evidence>
<dbReference type="Pfam" id="PF24762">
    <property type="entry name" value="TPR_IF140-IFT172"/>
    <property type="match status" value="2"/>
</dbReference>
<evidence type="ECO:0000256" key="2">
    <source>
        <dbReference type="ARBA" id="ARBA00022473"/>
    </source>
</evidence>
<keyword evidence="6" id="KW-0969">Cilium</keyword>
<organism evidence="11 12">
    <name type="scientific">Chloropicon roscoffensis</name>
    <dbReference type="NCBI Taxonomy" id="1461544"/>
    <lineage>
        <taxon>Eukaryota</taxon>
        <taxon>Viridiplantae</taxon>
        <taxon>Chlorophyta</taxon>
        <taxon>Chloropicophyceae</taxon>
        <taxon>Chloropicales</taxon>
        <taxon>Chloropicaceae</taxon>
        <taxon>Chloropicon</taxon>
    </lineage>
</organism>
<evidence type="ECO:0000256" key="7">
    <source>
        <dbReference type="ARBA" id="ARBA00023273"/>
    </source>
</evidence>
<feature type="domain" description="IF140/IFT172/WDR19 TPR" evidence="10">
    <location>
        <begin position="784"/>
        <end position="921"/>
    </location>
</feature>
<dbReference type="InterPro" id="IPR015943">
    <property type="entry name" value="WD40/YVTN_repeat-like_dom_sf"/>
</dbReference>
<dbReference type="GO" id="GO:0042073">
    <property type="term" value="P:intraciliary transport"/>
    <property type="evidence" value="ECO:0007669"/>
    <property type="project" value="TreeGrafter"/>
</dbReference>
<keyword evidence="4" id="KW-0677">Repeat</keyword>
<evidence type="ECO:0000256" key="3">
    <source>
        <dbReference type="ARBA" id="ARBA00022574"/>
    </source>
</evidence>
<dbReference type="Gene3D" id="2.130.10.10">
    <property type="entry name" value="YVTN repeat-like/Quinoprotein amine dehydrogenase"/>
    <property type="match status" value="2"/>
</dbReference>
<keyword evidence="7" id="KW-0966">Cell projection</keyword>
<evidence type="ECO:0000256" key="5">
    <source>
        <dbReference type="ARBA" id="ARBA00022803"/>
    </source>
</evidence>
<evidence type="ECO:0000313" key="11">
    <source>
        <dbReference type="EMBL" id="WZN60207.1"/>
    </source>
</evidence>
<dbReference type="Pfam" id="PF23387">
    <property type="entry name" value="TPR_IFT80_172"/>
    <property type="match status" value="1"/>
</dbReference>
<feature type="domain" description="IF140/IFT172/WDR19 TPR" evidence="10">
    <location>
        <begin position="933"/>
        <end position="1151"/>
    </location>
</feature>
<dbReference type="GO" id="GO:0005930">
    <property type="term" value="C:axoneme"/>
    <property type="evidence" value="ECO:0007669"/>
    <property type="project" value="TreeGrafter"/>
</dbReference>
<name>A0AAX4P1P8_9CHLO</name>
<protein>
    <submittedName>
        <fullName evidence="11">Intraflagellar transport protein</fullName>
    </submittedName>
</protein>